<sequence length="125" mass="13903">MSSATGRLKAKDENLIKMTTSINKSNPMIDRIVNDESVEGYVMTNDQGTPILTTFTSGAAVKFGANLQQLGLMASSSIKDLDTLDEIIILRMVTKKYEIMVAPHSDFNIMVVQHARHKSKKKKME</sequence>
<gene>
    <name evidence="3" type="ORF">JYU34_014998</name>
</gene>
<protein>
    <recommendedName>
        <fullName evidence="2">Roadblock/LAMTOR2 domain-containing protein</fullName>
    </recommendedName>
</protein>
<feature type="domain" description="Roadblock/LAMTOR2" evidence="2">
    <location>
        <begin position="29"/>
        <end position="113"/>
    </location>
</feature>
<dbReference type="PANTHER" id="PTHR10779">
    <property type="entry name" value="DYNEIN LIGHT CHAIN ROADBLOCK"/>
    <property type="match status" value="1"/>
</dbReference>
<dbReference type="Gene3D" id="3.30.450.30">
    <property type="entry name" value="Dynein light chain 2a, cytoplasmic"/>
    <property type="match status" value="1"/>
</dbReference>
<dbReference type="Pfam" id="PF03259">
    <property type="entry name" value="Robl_LC7"/>
    <property type="match status" value="1"/>
</dbReference>
<comment type="caution">
    <text evidence="3">The sequence shown here is derived from an EMBL/GenBank/DDBJ whole genome shotgun (WGS) entry which is preliminary data.</text>
</comment>
<reference evidence="3 4" key="1">
    <citation type="submission" date="2021-06" db="EMBL/GenBank/DDBJ databases">
        <title>A haploid diamondback moth (Plutella xylostella L.) genome assembly resolves 31 chromosomes and identifies a diamide resistance mutation.</title>
        <authorList>
            <person name="Ward C.M."/>
            <person name="Perry K.D."/>
            <person name="Baker G."/>
            <person name="Powis K."/>
            <person name="Heckel D.G."/>
            <person name="Baxter S.W."/>
        </authorList>
    </citation>
    <scope>NUCLEOTIDE SEQUENCE [LARGE SCALE GENOMIC DNA]</scope>
    <source>
        <strain evidence="3 4">LV</strain>
        <tissue evidence="3">Single pupa</tissue>
    </source>
</reference>
<proteinExistence type="inferred from homology"/>
<name>A0ABQ7Q641_PLUXY</name>
<organism evidence="3 4">
    <name type="scientific">Plutella xylostella</name>
    <name type="common">Diamondback moth</name>
    <name type="synonym">Plutella maculipennis</name>
    <dbReference type="NCBI Taxonomy" id="51655"/>
    <lineage>
        <taxon>Eukaryota</taxon>
        <taxon>Metazoa</taxon>
        <taxon>Ecdysozoa</taxon>
        <taxon>Arthropoda</taxon>
        <taxon>Hexapoda</taxon>
        <taxon>Insecta</taxon>
        <taxon>Pterygota</taxon>
        <taxon>Neoptera</taxon>
        <taxon>Endopterygota</taxon>
        <taxon>Lepidoptera</taxon>
        <taxon>Glossata</taxon>
        <taxon>Ditrysia</taxon>
        <taxon>Yponomeutoidea</taxon>
        <taxon>Plutellidae</taxon>
        <taxon>Plutella</taxon>
    </lineage>
</organism>
<accession>A0ABQ7Q641</accession>
<evidence type="ECO:0000313" key="3">
    <source>
        <dbReference type="EMBL" id="KAG7300673.1"/>
    </source>
</evidence>
<evidence type="ECO:0000313" key="4">
    <source>
        <dbReference type="Proteomes" id="UP000823941"/>
    </source>
</evidence>
<evidence type="ECO:0000256" key="1">
    <source>
        <dbReference type="ARBA" id="ARBA00007191"/>
    </source>
</evidence>
<dbReference type="Proteomes" id="UP000823941">
    <property type="component" value="Chromosome 20"/>
</dbReference>
<keyword evidence="4" id="KW-1185">Reference proteome</keyword>
<comment type="similarity">
    <text evidence="1">Belongs to the GAMAD family.</text>
</comment>
<dbReference type="InterPro" id="IPR004942">
    <property type="entry name" value="Roadblock/LAMTOR2_dom"/>
</dbReference>
<evidence type="ECO:0000259" key="2">
    <source>
        <dbReference type="Pfam" id="PF03259"/>
    </source>
</evidence>
<dbReference type="EMBL" id="JAHIBW010000020">
    <property type="protein sequence ID" value="KAG7300673.1"/>
    <property type="molecule type" value="Genomic_DNA"/>
</dbReference>
<dbReference type="SUPFAM" id="SSF103196">
    <property type="entry name" value="Roadblock/LC7 domain"/>
    <property type="match status" value="1"/>
</dbReference>